<reference evidence="1 2" key="1">
    <citation type="submission" date="2023-06" db="EMBL/GenBank/DDBJ databases">
        <title>Parasedimentitalea psychrophila sp. nov., a psychrophilic bacterium isolated from deep-sea sediment.</title>
        <authorList>
            <person name="Li A."/>
        </authorList>
    </citation>
    <scope>NUCLEOTIDE SEQUENCE [LARGE SCALE GENOMIC DNA]</scope>
    <source>
        <strain evidence="1 2">QS115</strain>
    </source>
</reference>
<name>A0A9Y2KZK4_9RHOB</name>
<keyword evidence="2" id="KW-1185">Reference proteome</keyword>
<evidence type="ECO:0000313" key="2">
    <source>
        <dbReference type="Proteomes" id="UP001238334"/>
    </source>
</evidence>
<dbReference type="RefSeq" id="WP_270920609.1">
    <property type="nucleotide sequence ID" value="NZ_CP127247.1"/>
</dbReference>
<accession>A0A9Y2KZK4</accession>
<dbReference type="AlphaFoldDB" id="A0A9Y2KZK4"/>
<dbReference type="EMBL" id="CP127247">
    <property type="protein sequence ID" value="WIY26006.1"/>
    <property type="molecule type" value="Genomic_DNA"/>
</dbReference>
<organism evidence="1 2">
    <name type="scientific">Parasedimentitalea psychrophila</name>
    <dbReference type="NCBI Taxonomy" id="2997337"/>
    <lineage>
        <taxon>Bacteria</taxon>
        <taxon>Pseudomonadati</taxon>
        <taxon>Pseudomonadota</taxon>
        <taxon>Alphaproteobacteria</taxon>
        <taxon>Rhodobacterales</taxon>
        <taxon>Paracoccaceae</taxon>
        <taxon>Parasedimentitalea</taxon>
    </lineage>
</organism>
<protein>
    <submittedName>
        <fullName evidence="1">Uncharacterized protein</fullName>
    </submittedName>
</protein>
<sequence>MDAEINCNLRIGGALAAKFSETGWFIVEQLFLHWMGLGAPGIVNDKVPGVAVSRVSLVDLSGVATRQGGLPSALFRWGLVGLAVISIER</sequence>
<gene>
    <name evidence="1" type="ORF">QPJ95_03485</name>
</gene>
<proteinExistence type="predicted"/>
<evidence type="ECO:0000313" key="1">
    <source>
        <dbReference type="EMBL" id="WIY26006.1"/>
    </source>
</evidence>
<dbReference type="KEGG" id="ppso:QPJ95_03485"/>
<dbReference type="Proteomes" id="UP001238334">
    <property type="component" value="Chromosome"/>
</dbReference>